<proteinExistence type="predicted"/>
<dbReference type="GO" id="GO:0006139">
    <property type="term" value="P:nucleobase-containing compound metabolic process"/>
    <property type="evidence" value="ECO:0007669"/>
    <property type="project" value="InterPro"/>
</dbReference>
<dbReference type="GO" id="GO:0019205">
    <property type="term" value="F:nucleobase-containing compound kinase activity"/>
    <property type="evidence" value="ECO:0007669"/>
    <property type="project" value="InterPro"/>
</dbReference>
<gene>
    <name evidence="6" type="primary">AK7A</name>
    <name evidence="5" type="ORF">G4P62_004433</name>
</gene>
<keyword evidence="2" id="KW-0547">Nucleotide-binding</keyword>
<dbReference type="CTD" id="402854"/>
<dbReference type="CDD" id="cd22967">
    <property type="entry name" value="DD_AK7"/>
    <property type="match status" value="1"/>
</dbReference>
<dbReference type="GO" id="GO:0005524">
    <property type="term" value="F:ATP binding"/>
    <property type="evidence" value="ECO:0007669"/>
    <property type="project" value="InterPro"/>
</dbReference>
<sequence length="683" mass="78610">MEKTVKRVFVNDVDRYSSKRIAEFLSACEAEVASEDEAAKDTFFSPRHRPVFQVVGTVSSKDENIIFLHEQYNSPTRDELFRCLLECDVVVYNISEGLTQQLADEAAWALKALHDERRKFNSRKIFILVSSVVPRAITKLNKPDEEPEDVISEQEFTQREPHPKFGNHKKLEKLVLTLTNKGKTKLRGYIIAAGLQYGMGENLFHYFFKISWLMQVPQVPVFGAGTNYIPMIHVYDLGQVIQKIIELRRGPTFICAVDDSKSTLEEIIKAISDVLGPGDLHTSTLEDAIRKGGFTPEEVDQLSIDLRLQTSVMNDILDLNWRCKTGMVDNIEDIIQEYKDTRQLLPVKICLLGPAAVGKTTVAAKLCKKYKIHHISVKEVIQEKTRDMSGAGSDSGGYEEAAAAKDKDLEEIQGQLTEHQISVILKEKLNSKPCRNHGFVLDGLLETYEQAKMIFSDEEPEREDSGLTFEISSYNKLTTPEYVFVLDASDDFLKRRVEGLPEIRRGERRYNWDEFESRLVRYRELSKAEETLQDFFDHRKIHLEHIEVSTDDLEYTGVMRKITEIVGAPKNYGLSPVEQEEENRRREDERRQKQAAEATERKQRKEALLAEMAAQYKDWQENLFKMKRQECELLEAQANPLRNYLMKFLMPSVVEVTTDCLKIKPDDPVDFLAEHLLRKNNQE</sequence>
<dbReference type="InterPro" id="IPR047499">
    <property type="entry name" value="DD_AK7"/>
</dbReference>
<dbReference type="InterPro" id="IPR000850">
    <property type="entry name" value="Adenylat/UMP-CMP_kin"/>
</dbReference>
<dbReference type="EMBL" id="HADY01021366">
    <property type="protein sequence ID" value="SBP59851.1"/>
    <property type="molecule type" value="Transcribed_RNA"/>
</dbReference>
<feature type="compositionally biased region" description="Basic and acidic residues" evidence="4">
    <location>
        <begin position="582"/>
        <end position="603"/>
    </location>
</feature>
<reference evidence="6" key="2">
    <citation type="submission" date="2016-06" db="EMBL/GenBank/DDBJ databases">
        <title>The genome of a short-lived fish provides insights into sex chromosome evolution and the genetic control of aging.</title>
        <authorList>
            <person name="Reichwald K."/>
            <person name="Felder M."/>
            <person name="Petzold A."/>
            <person name="Koch P."/>
            <person name="Groth M."/>
            <person name="Platzer M."/>
        </authorList>
    </citation>
    <scope>NUCLEOTIDE SEQUENCE</scope>
    <source>
        <tissue evidence="6">Brain</tissue>
    </source>
</reference>
<dbReference type="GeneID" id="107377807"/>
<dbReference type="Gene3D" id="3.40.50.720">
    <property type="entry name" value="NAD(P)-binding Rossmann-like Domain"/>
    <property type="match status" value="1"/>
</dbReference>
<evidence type="ECO:0000256" key="4">
    <source>
        <dbReference type="SAM" id="MobiDB-lite"/>
    </source>
</evidence>
<dbReference type="OrthoDB" id="10262413at2759"/>
<keyword evidence="1" id="KW-0808">Transferase</keyword>
<dbReference type="Gene3D" id="1.20.890.10">
    <property type="entry name" value="cAMP-dependent protein kinase regulatory subunit, dimerization-anchoring domain"/>
    <property type="match status" value="1"/>
</dbReference>
<dbReference type="AlphaFoldDB" id="A0A1A8AZE6"/>
<keyword evidence="3 6" id="KW-0418">Kinase</keyword>
<dbReference type="OMA" id="YTEEHML"/>
<feature type="region of interest" description="Disordered" evidence="4">
    <location>
        <begin position="573"/>
        <end position="603"/>
    </location>
</feature>
<dbReference type="Pfam" id="PF05186">
    <property type="entry name" value="Dpy-30"/>
    <property type="match status" value="1"/>
</dbReference>
<organism evidence="6">
    <name type="scientific">Nothobranchius furzeri</name>
    <name type="common">Turquoise killifish</name>
    <dbReference type="NCBI Taxonomy" id="105023"/>
    <lineage>
        <taxon>Eukaryota</taxon>
        <taxon>Metazoa</taxon>
        <taxon>Chordata</taxon>
        <taxon>Craniata</taxon>
        <taxon>Vertebrata</taxon>
        <taxon>Euteleostomi</taxon>
        <taxon>Actinopterygii</taxon>
        <taxon>Neopterygii</taxon>
        <taxon>Teleostei</taxon>
        <taxon>Neoteleostei</taxon>
        <taxon>Acanthomorphata</taxon>
        <taxon>Ovalentaria</taxon>
        <taxon>Atherinomorphae</taxon>
        <taxon>Cyprinodontiformes</taxon>
        <taxon>Nothobranchiidae</taxon>
        <taxon>Nothobranchius</taxon>
    </lineage>
</organism>
<dbReference type="RefSeq" id="XP_054604849.2">
    <property type="nucleotide sequence ID" value="XM_054748874.2"/>
</dbReference>
<accession>A0A1A8AZE6</accession>
<dbReference type="InterPro" id="IPR007858">
    <property type="entry name" value="Dpy-30_motif"/>
</dbReference>
<evidence type="ECO:0000256" key="1">
    <source>
        <dbReference type="ARBA" id="ARBA00022679"/>
    </source>
</evidence>
<dbReference type="PANTHER" id="PTHR23359">
    <property type="entry name" value="NUCLEOTIDE KINASE"/>
    <property type="match status" value="1"/>
</dbReference>
<dbReference type="InterPro" id="IPR036291">
    <property type="entry name" value="NAD(P)-bd_dom_sf"/>
</dbReference>
<reference evidence="5" key="3">
    <citation type="submission" date="2020-03" db="EMBL/GenBank/DDBJ databases">
        <title>Intra-Species Differences in Population Size shape Life History and Genome Evolution.</title>
        <authorList>
            <person name="Willemsen D."/>
            <person name="Cui R."/>
            <person name="Valenzano D.R."/>
        </authorList>
    </citation>
    <scope>NUCLEOTIDE SEQUENCE</scope>
    <source>
        <strain evidence="5">GRZ</strain>
        <tissue evidence="5">Whole</tissue>
    </source>
</reference>
<dbReference type="Gene3D" id="3.40.50.300">
    <property type="entry name" value="P-loop containing nucleotide triphosphate hydrolases"/>
    <property type="match status" value="1"/>
</dbReference>
<dbReference type="Proteomes" id="UP000822369">
    <property type="component" value="Chromosome 1"/>
</dbReference>
<dbReference type="SUPFAM" id="SSF52540">
    <property type="entry name" value="P-loop containing nucleoside triphosphate hydrolases"/>
    <property type="match status" value="1"/>
</dbReference>
<evidence type="ECO:0000256" key="3">
    <source>
        <dbReference type="ARBA" id="ARBA00022777"/>
    </source>
</evidence>
<evidence type="ECO:0000313" key="6">
    <source>
        <dbReference type="EMBL" id="SBP59851.1"/>
    </source>
</evidence>
<dbReference type="Pfam" id="PF00406">
    <property type="entry name" value="ADK"/>
    <property type="match status" value="1"/>
</dbReference>
<dbReference type="KEGG" id="nfu:107377807"/>
<evidence type="ECO:0000313" key="5">
    <source>
        <dbReference type="EMBL" id="KAF7230914.1"/>
    </source>
</evidence>
<reference evidence="6" key="1">
    <citation type="submission" date="2016-05" db="EMBL/GenBank/DDBJ databases">
        <authorList>
            <person name="Lavstsen T."/>
            <person name="Jespersen J.S."/>
        </authorList>
    </citation>
    <scope>NUCLEOTIDE SEQUENCE</scope>
    <source>
        <tissue evidence="6">Brain</tissue>
    </source>
</reference>
<dbReference type="CDD" id="cd01428">
    <property type="entry name" value="ADK"/>
    <property type="match status" value="1"/>
</dbReference>
<dbReference type="InterPro" id="IPR027417">
    <property type="entry name" value="P-loop_NTPase"/>
</dbReference>
<dbReference type="EMBL" id="JAAVVJ010000001">
    <property type="protein sequence ID" value="KAF7230914.1"/>
    <property type="molecule type" value="Genomic_DNA"/>
</dbReference>
<dbReference type="SUPFAM" id="SSF51735">
    <property type="entry name" value="NAD(P)-binding Rossmann-fold domains"/>
    <property type="match status" value="1"/>
</dbReference>
<dbReference type="RefSeq" id="XP_015803155.3">
    <property type="nucleotide sequence ID" value="XM_015947669.3"/>
</dbReference>
<name>A0A1A8AZE6_NOTFU</name>
<evidence type="ECO:0000256" key="2">
    <source>
        <dbReference type="ARBA" id="ARBA00022741"/>
    </source>
</evidence>
<protein>
    <submittedName>
        <fullName evidence="5">Adenylate kinase 7-like</fullName>
    </submittedName>
    <submittedName>
        <fullName evidence="6">Adenylate kinase 7a</fullName>
    </submittedName>
</protein>